<protein>
    <recommendedName>
        <fullName evidence="2">DM2 domain-containing protein</fullName>
    </recommendedName>
</protein>
<dbReference type="InterPro" id="IPR036885">
    <property type="entry name" value="SWIB_MDM2_dom_sf"/>
</dbReference>
<name>A0A7C4CF00_UNCW3</name>
<dbReference type="Gene3D" id="1.10.245.10">
    <property type="entry name" value="SWIB/MDM2 domain"/>
    <property type="match status" value="1"/>
</dbReference>
<proteinExistence type="predicted"/>
<dbReference type="SUPFAM" id="SSF47592">
    <property type="entry name" value="SWIB/MDM2 domain"/>
    <property type="match status" value="1"/>
</dbReference>
<sequence length="96" mass="10620">MPRGGALAKIVITVDENLAVIYGKKKTVSPTELTKGVWAYIKAKKLVMKPKTGPLMKRTIEFPAEAKAVFGTKPIKIGEISKKLWAYIKAHKLRKG</sequence>
<accession>A0A7C4CF00</accession>
<reference evidence="1" key="1">
    <citation type="journal article" date="2020" name="mSystems">
        <title>Genome- and Community-Level Interaction Insights into Carbon Utilization and Element Cycling Functions of Hydrothermarchaeota in Hydrothermal Sediment.</title>
        <authorList>
            <person name="Zhou Z."/>
            <person name="Liu Y."/>
            <person name="Xu W."/>
            <person name="Pan J."/>
            <person name="Luo Z.H."/>
            <person name="Li M."/>
        </authorList>
    </citation>
    <scope>NUCLEOTIDE SEQUENCE [LARGE SCALE GENOMIC DNA]</scope>
    <source>
        <strain evidence="1">SpSt-488</strain>
    </source>
</reference>
<evidence type="ECO:0008006" key="2">
    <source>
        <dbReference type="Google" id="ProtNLM"/>
    </source>
</evidence>
<dbReference type="AlphaFoldDB" id="A0A7C4CF00"/>
<dbReference type="EMBL" id="DSUT01000186">
    <property type="protein sequence ID" value="HGK29024.1"/>
    <property type="molecule type" value="Genomic_DNA"/>
</dbReference>
<evidence type="ECO:0000313" key="1">
    <source>
        <dbReference type="EMBL" id="HGK29024.1"/>
    </source>
</evidence>
<comment type="caution">
    <text evidence="1">The sequence shown here is derived from an EMBL/GenBank/DDBJ whole genome shotgun (WGS) entry which is preliminary data.</text>
</comment>
<organism evidence="1">
    <name type="scientific">candidate division WOR-3 bacterium</name>
    <dbReference type="NCBI Taxonomy" id="2052148"/>
    <lineage>
        <taxon>Bacteria</taxon>
        <taxon>Bacteria division WOR-3</taxon>
    </lineage>
</organism>
<gene>
    <name evidence="1" type="ORF">ENS41_08795</name>
</gene>